<evidence type="ECO:0000313" key="2">
    <source>
        <dbReference type="EMBL" id="NDU42039.1"/>
    </source>
</evidence>
<dbReference type="AlphaFoldDB" id="A0A845U7B0"/>
<reference evidence="2" key="1">
    <citation type="submission" date="2019-11" db="EMBL/GenBank/DDBJ databases">
        <title>Acidithiobacillus ferrianus sp. nov.: a facultatively anaerobic and extremely acidophilic chemolithoautotroph.</title>
        <authorList>
            <person name="Norris P.R."/>
            <person name="Falagan C."/>
            <person name="Moya-Beltran A."/>
            <person name="Castro M."/>
            <person name="Quatrini R."/>
            <person name="Johnson D.B."/>
        </authorList>
    </citation>
    <scope>NUCLEOTIDE SEQUENCE [LARGE SCALE GENOMIC DNA]</scope>
    <source>
        <strain evidence="2">MG</strain>
    </source>
</reference>
<evidence type="ECO:0000259" key="1">
    <source>
        <dbReference type="SMART" id="SM00849"/>
    </source>
</evidence>
<dbReference type="GO" id="GO:0016787">
    <property type="term" value="F:hydrolase activity"/>
    <property type="evidence" value="ECO:0007669"/>
    <property type="project" value="UniProtKB-KW"/>
</dbReference>
<comment type="caution">
    <text evidence="2">The sequence shown here is derived from an EMBL/GenBank/DDBJ whole genome shotgun (WGS) entry which is preliminary data.</text>
</comment>
<accession>A0A845U7B0</accession>
<dbReference type="SMART" id="SM00849">
    <property type="entry name" value="Lactamase_B"/>
    <property type="match status" value="1"/>
</dbReference>
<dbReference type="InterPro" id="IPR036866">
    <property type="entry name" value="RibonucZ/Hydroxyglut_hydro"/>
</dbReference>
<name>A0A845U7B0_9PROT</name>
<dbReference type="Pfam" id="PF19583">
    <property type="entry name" value="ODP"/>
    <property type="match status" value="1"/>
</dbReference>
<proteinExistence type="predicted"/>
<protein>
    <submittedName>
        <fullName evidence="2">MBL fold metallo-hydrolase</fullName>
    </submittedName>
</protein>
<gene>
    <name evidence="2" type="ORF">GL267_05075</name>
</gene>
<dbReference type="EMBL" id="WNJL01000022">
    <property type="protein sequence ID" value="NDU42039.1"/>
    <property type="molecule type" value="Genomic_DNA"/>
</dbReference>
<dbReference type="InterPro" id="IPR045761">
    <property type="entry name" value="ODP_dom"/>
</dbReference>
<dbReference type="PANTHER" id="PTHR43041:SF1">
    <property type="entry name" value="METALLO-BETA-LACTAMASE DOMAIN-CONTAINING PROTEIN"/>
    <property type="match status" value="1"/>
</dbReference>
<sequence length="268" mass="29665">MSQLLYDDGTHKCIAFTDLVEGEGIQANQFLIVHDGEGMLLDPGGNLTYKNLLAEMASYFLPAHLDFVFASHEDPDIVASANGWLLITDAKILIAQEWTRFLPHFCSKGMTAGRVIGIPPQGMAVRLAGQELCIVPAHYMHAVGNFQVYDPVSKILFSGDLGANLVSGHDASRVIEGAEAFHIHRVAASMDDFHRRYMGGQKVCRLWCNMVRDMEIEWIVPQHGASFRGRDTVMAFLDWFAGLESGPDLLTQSDFQFPIPEVPERGAT</sequence>
<dbReference type="Gene3D" id="3.60.15.10">
    <property type="entry name" value="Ribonuclease Z/Hydroxyacylglutathione hydrolase-like"/>
    <property type="match status" value="1"/>
</dbReference>
<keyword evidence="2" id="KW-0378">Hydrolase</keyword>
<dbReference type="RefSeq" id="WP_163097146.1">
    <property type="nucleotide sequence ID" value="NZ_CP127523.1"/>
</dbReference>
<dbReference type="InterPro" id="IPR001279">
    <property type="entry name" value="Metallo-B-lactamas"/>
</dbReference>
<organism evidence="2">
    <name type="scientific">Acidithiobacillus ferrianus</name>
    <dbReference type="NCBI Taxonomy" id="2678518"/>
    <lineage>
        <taxon>Bacteria</taxon>
        <taxon>Pseudomonadati</taxon>
        <taxon>Pseudomonadota</taxon>
        <taxon>Acidithiobacillia</taxon>
        <taxon>Acidithiobacillales</taxon>
        <taxon>Acidithiobacillaceae</taxon>
        <taxon>Acidithiobacillus</taxon>
    </lineage>
</organism>
<dbReference type="SUPFAM" id="SSF56281">
    <property type="entry name" value="Metallo-hydrolase/oxidoreductase"/>
    <property type="match status" value="1"/>
</dbReference>
<feature type="domain" description="Metallo-beta-lactamase" evidence="1">
    <location>
        <begin position="26"/>
        <end position="223"/>
    </location>
</feature>
<dbReference type="PANTHER" id="PTHR43041">
    <property type="entry name" value="HYDROLASE, METALLO-BETA-LACTAMASE SUPERFAMILY"/>
    <property type="match status" value="1"/>
</dbReference>